<evidence type="ECO:0000256" key="10">
    <source>
        <dbReference type="ARBA" id="ARBA00032441"/>
    </source>
</evidence>
<dbReference type="RefSeq" id="WP_114441906.1">
    <property type="nucleotide sequence ID" value="NZ_QOZG01000008.1"/>
</dbReference>
<dbReference type="GO" id="GO:0005524">
    <property type="term" value="F:ATP binding"/>
    <property type="evidence" value="ECO:0007669"/>
    <property type="project" value="UniProtKB-KW"/>
</dbReference>
<dbReference type="InterPro" id="IPR027417">
    <property type="entry name" value="P-loop_NTPase"/>
</dbReference>
<dbReference type="EMBL" id="QOZG01000008">
    <property type="protein sequence ID" value="RCS22317.1"/>
    <property type="molecule type" value="Genomic_DNA"/>
</dbReference>
<gene>
    <name evidence="12" type="ORF">DUT91_18070</name>
</gene>
<dbReference type="InterPro" id="IPR011009">
    <property type="entry name" value="Kinase-like_dom_sf"/>
</dbReference>
<accession>A0A368JYW1</accession>
<dbReference type="SUPFAM" id="SSF52540">
    <property type="entry name" value="P-loop containing nucleoside triphosphate hydrolases"/>
    <property type="match status" value="1"/>
</dbReference>
<dbReference type="Gene3D" id="3.30.200.20">
    <property type="entry name" value="Phosphorylase Kinase, domain 1"/>
    <property type="match status" value="1"/>
</dbReference>
<dbReference type="PIRSF" id="PIRSF036599">
    <property type="entry name" value="AtpPhos"/>
    <property type="match status" value="1"/>
</dbReference>
<dbReference type="PANTHER" id="PTHR33540:SF2">
    <property type="entry name" value="TRNA THREONYLCARBAMOYLADENOSINE BIOSYNTHESIS PROTEIN TSAE"/>
    <property type="match status" value="1"/>
</dbReference>
<keyword evidence="12" id="KW-0808">Transferase</keyword>
<keyword evidence="5" id="KW-0819">tRNA processing</keyword>
<dbReference type="InterPro" id="IPR012180">
    <property type="entry name" value="Bifunc_ATPase/PTrfase"/>
</dbReference>
<keyword evidence="6" id="KW-0479">Metal-binding</keyword>
<dbReference type="AlphaFoldDB" id="A0A368JYW1"/>
<dbReference type="Pfam" id="PF01636">
    <property type="entry name" value="APH"/>
    <property type="match status" value="1"/>
</dbReference>
<comment type="similarity">
    <text evidence="2">Belongs to the TsaE family.</text>
</comment>
<evidence type="ECO:0000313" key="12">
    <source>
        <dbReference type="EMBL" id="RCS22317.1"/>
    </source>
</evidence>
<keyword evidence="13" id="KW-1185">Reference proteome</keyword>
<dbReference type="Proteomes" id="UP000253420">
    <property type="component" value="Unassembled WGS sequence"/>
</dbReference>
<evidence type="ECO:0000256" key="1">
    <source>
        <dbReference type="ARBA" id="ARBA00004496"/>
    </source>
</evidence>
<evidence type="ECO:0000256" key="3">
    <source>
        <dbReference type="ARBA" id="ARBA00019010"/>
    </source>
</evidence>
<keyword evidence="7" id="KW-0547">Nucleotide-binding</keyword>
<dbReference type="GO" id="GO:0002949">
    <property type="term" value="P:tRNA threonylcarbamoyladenosine modification"/>
    <property type="evidence" value="ECO:0007669"/>
    <property type="project" value="InterPro"/>
</dbReference>
<dbReference type="PANTHER" id="PTHR33540">
    <property type="entry name" value="TRNA THREONYLCARBAMOYLADENOSINE BIOSYNTHESIS PROTEIN TSAE"/>
    <property type="match status" value="1"/>
</dbReference>
<organism evidence="12 13">
    <name type="scientific">Phyllobacterium salinisoli</name>
    <dbReference type="NCBI Taxonomy" id="1899321"/>
    <lineage>
        <taxon>Bacteria</taxon>
        <taxon>Pseudomonadati</taxon>
        <taxon>Pseudomonadota</taxon>
        <taxon>Alphaproteobacteria</taxon>
        <taxon>Hyphomicrobiales</taxon>
        <taxon>Phyllobacteriaceae</taxon>
        <taxon>Phyllobacterium</taxon>
    </lineage>
</organism>
<evidence type="ECO:0000256" key="2">
    <source>
        <dbReference type="ARBA" id="ARBA00007599"/>
    </source>
</evidence>
<keyword evidence="4" id="KW-0963">Cytoplasm</keyword>
<evidence type="ECO:0000259" key="11">
    <source>
        <dbReference type="Pfam" id="PF01636"/>
    </source>
</evidence>
<evidence type="ECO:0000256" key="6">
    <source>
        <dbReference type="ARBA" id="ARBA00022723"/>
    </source>
</evidence>
<dbReference type="Pfam" id="PF02367">
    <property type="entry name" value="TsaE"/>
    <property type="match status" value="1"/>
</dbReference>
<keyword evidence="8" id="KW-0067">ATP-binding</keyword>
<dbReference type="GO" id="GO:0016740">
    <property type="term" value="F:transferase activity"/>
    <property type="evidence" value="ECO:0007669"/>
    <property type="project" value="UniProtKB-KW"/>
</dbReference>
<dbReference type="InterPro" id="IPR002575">
    <property type="entry name" value="Aminoglycoside_PTrfase"/>
</dbReference>
<proteinExistence type="inferred from homology"/>
<dbReference type="Gene3D" id="3.90.1200.10">
    <property type="match status" value="1"/>
</dbReference>
<dbReference type="GO" id="GO:0046872">
    <property type="term" value="F:metal ion binding"/>
    <property type="evidence" value="ECO:0007669"/>
    <property type="project" value="UniProtKB-KW"/>
</dbReference>
<dbReference type="InterPro" id="IPR003442">
    <property type="entry name" value="T6A_TsaE"/>
</dbReference>
<name>A0A368JYW1_9HYPH</name>
<evidence type="ECO:0000313" key="13">
    <source>
        <dbReference type="Proteomes" id="UP000253420"/>
    </source>
</evidence>
<evidence type="ECO:0000256" key="9">
    <source>
        <dbReference type="ARBA" id="ARBA00022842"/>
    </source>
</evidence>
<comment type="caution">
    <text evidence="12">The sequence shown here is derived from an EMBL/GenBank/DDBJ whole genome shotgun (WGS) entry which is preliminary data.</text>
</comment>
<keyword evidence="9" id="KW-0460">Magnesium</keyword>
<dbReference type="NCBIfam" id="TIGR00150">
    <property type="entry name" value="T6A_YjeE"/>
    <property type="match status" value="1"/>
</dbReference>
<comment type="subcellular location">
    <subcellularLocation>
        <location evidence="1">Cytoplasm</location>
    </subcellularLocation>
</comment>
<evidence type="ECO:0000256" key="5">
    <source>
        <dbReference type="ARBA" id="ARBA00022694"/>
    </source>
</evidence>
<evidence type="ECO:0000256" key="8">
    <source>
        <dbReference type="ARBA" id="ARBA00022840"/>
    </source>
</evidence>
<dbReference type="SUPFAM" id="SSF56112">
    <property type="entry name" value="Protein kinase-like (PK-like)"/>
    <property type="match status" value="1"/>
</dbReference>
<dbReference type="Gene3D" id="3.40.50.300">
    <property type="entry name" value="P-loop containing nucleotide triphosphate hydrolases"/>
    <property type="match status" value="1"/>
</dbReference>
<feature type="domain" description="Aminoglycoside phosphotransferase" evidence="11">
    <location>
        <begin position="214"/>
        <end position="421"/>
    </location>
</feature>
<sequence>MKVLEITLANESETAGFGEDFALALSKGDLVTLSGDLGAGKSTLARAIIRKLANDTALDVPSPTFTLVQSYPDLRLPVAHADLYRLSSGSELDELGLDEALDEGVVLVEWPEQAQGYLPAPAFAVKLLHEGEGRKVVIESHGEPQQRLARSLAIRRFLDRSGRKRAGRRYLLGDASPRGYETVMGSHGLEMLMNAPPMPYDPPVKNGRPYRQIAHLAENIFAFVGMDRLLRAKGFHAPDILAEDLDNGLLLIEHMGNDGVLDAGGKAIPDRYEVCARLLAHIHRTQWPRQTPVADGTVHTIPDFDRDAMMIEVELLSAWYAPRMTGRTLDDDRKASFEAAWDAVFAHLDGAEKSLTLRDFHSPNIIWRGAAEGFDRIGLIDFQDAMIGPAAYDLASLAQDARVTIEPELENSLFQAYCDERLKLGGTFDAENFRAAYAIMSAQRNSKILGIFVRLDERDGKPYYLKHLPRIRAYLQRSLAHPVLAPVRMWYEENDLLRDTESGRSENVQLMG</sequence>
<protein>
    <recommendedName>
        <fullName evidence="3">tRNA threonylcarbamoyladenosine biosynthesis protein TsaE</fullName>
    </recommendedName>
    <alternativeName>
        <fullName evidence="10">t(6)A37 threonylcarbamoyladenosine biosynthesis protein TsaE</fullName>
    </alternativeName>
</protein>
<reference evidence="12 13" key="1">
    <citation type="submission" date="2018-07" db="EMBL/GenBank/DDBJ databases">
        <title>The draft genome of Phyllobacterium salinisoli.</title>
        <authorList>
            <person name="Liu L."/>
            <person name="Li L."/>
            <person name="Zhang X."/>
            <person name="Liang L."/>
        </authorList>
    </citation>
    <scope>NUCLEOTIDE SEQUENCE [LARGE SCALE GENOMIC DNA]</scope>
    <source>
        <strain evidence="12 13">LLAN61</strain>
    </source>
</reference>
<dbReference type="GO" id="GO:0005737">
    <property type="term" value="C:cytoplasm"/>
    <property type="evidence" value="ECO:0007669"/>
    <property type="project" value="UniProtKB-SubCell"/>
</dbReference>
<evidence type="ECO:0000256" key="7">
    <source>
        <dbReference type="ARBA" id="ARBA00022741"/>
    </source>
</evidence>
<evidence type="ECO:0000256" key="4">
    <source>
        <dbReference type="ARBA" id="ARBA00022490"/>
    </source>
</evidence>
<dbReference type="OrthoDB" id="9809275at2"/>